<gene>
    <name evidence="2" type="ORF">HQ865_05090</name>
</gene>
<proteinExistence type="predicted"/>
<evidence type="ECO:0000256" key="1">
    <source>
        <dbReference type="SAM" id="Phobius"/>
    </source>
</evidence>
<dbReference type="KEGG" id="mmab:HQ865_05090"/>
<protein>
    <submittedName>
        <fullName evidence="2">Uncharacterized protein</fullName>
    </submittedName>
</protein>
<keyword evidence="3" id="KW-1185">Reference proteome</keyword>
<feature type="transmembrane region" description="Helical" evidence="1">
    <location>
        <begin position="12"/>
        <end position="32"/>
    </location>
</feature>
<evidence type="ECO:0000313" key="3">
    <source>
        <dbReference type="Proteomes" id="UP000505355"/>
    </source>
</evidence>
<dbReference type="RefSeq" id="WP_173413846.1">
    <property type="nucleotide sequence ID" value="NZ_CP054139.1"/>
</dbReference>
<keyword evidence="1" id="KW-0812">Transmembrane</keyword>
<dbReference type="Proteomes" id="UP000505355">
    <property type="component" value="Chromosome"/>
</dbReference>
<dbReference type="EMBL" id="CP054139">
    <property type="protein sequence ID" value="QKJ29151.1"/>
    <property type="molecule type" value="Genomic_DNA"/>
</dbReference>
<evidence type="ECO:0000313" key="2">
    <source>
        <dbReference type="EMBL" id="QKJ29151.1"/>
    </source>
</evidence>
<accession>A0A7D4Q6D8</accession>
<name>A0A7D4Q6D8_9SPHI</name>
<keyword evidence="1" id="KW-1133">Transmembrane helix</keyword>
<sequence>MNAVINDTLRFLANFSACVIVFGVIVLVNYMFSRDKVITRTMRHK</sequence>
<organism evidence="2 3">
    <name type="scientific">Mucilaginibacter mali</name>
    <dbReference type="NCBI Taxonomy" id="2740462"/>
    <lineage>
        <taxon>Bacteria</taxon>
        <taxon>Pseudomonadati</taxon>
        <taxon>Bacteroidota</taxon>
        <taxon>Sphingobacteriia</taxon>
        <taxon>Sphingobacteriales</taxon>
        <taxon>Sphingobacteriaceae</taxon>
        <taxon>Mucilaginibacter</taxon>
    </lineage>
</organism>
<keyword evidence="1" id="KW-0472">Membrane</keyword>
<dbReference type="AlphaFoldDB" id="A0A7D4Q6D8"/>
<reference evidence="2 3" key="1">
    <citation type="submission" date="2020-05" db="EMBL/GenBank/DDBJ databases">
        <title>Mucilaginibacter mali sp. nov.</title>
        <authorList>
            <person name="Kim H.S."/>
            <person name="Lee K.C."/>
            <person name="Suh M.K."/>
            <person name="Kim J.-S."/>
            <person name="Han K.-I."/>
            <person name="Eom M.K."/>
            <person name="Shin Y.K."/>
            <person name="Lee J.-S."/>
        </authorList>
    </citation>
    <scope>NUCLEOTIDE SEQUENCE [LARGE SCALE GENOMIC DNA]</scope>
    <source>
        <strain evidence="2 3">G2-14</strain>
    </source>
</reference>